<organism evidence="2 3">
    <name type="scientific">Plantactinospora siamensis</name>
    <dbReference type="NCBI Taxonomy" id="555372"/>
    <lineage>
        <taxon>Bacteria</taxon>
        <taxon>Bacillati</taxon>
        <taxon>Actinomycetota</taxon>
        <taxon>Actinomycetes</taxon>
        <taxon>Micromonosporales</taxon>
        <taxon>Micromonosporaceae</taxon>
        <taxon>Plantactinospora</taxon>
    </lineage>
</organism>
<evidence type="ECO:0000256" key="1">
    <source>
        <dbReference type="ARBA" id="ARBA00006484"/>
    </source>
</evidence>
<dbReference type="SUPFAM" id="SSF51735">
    <property type="entry name" value="NAD(P)-binding Rossmann-fold domains"/>
    <property type="match status" value="1"/>
</dbReference>
<sequence>MNLTLSDRRVLVTGGTRGVGRAALLGFARAGARVATCYHHDEDAANALRRELDDLGAKHLVVAADVTSATDVARLADEVGRAFGGLDVLVNNVGADGSAHLGDLEPAEWHRLVNLDLTSYYLTTRAVLGLLADGSSVVNVGASSALRGRPDAVHYTAAKAAVIGLSRSLAKELGRRGIRVNTVAPGLIDPPEGTGLPPHVLANVRAMTALNRLATPEDIAGAVLYLGSDLSRYVTGVTLNVDGGM</sequence>
<evidence type="ECO:0000313" key="2">
    <source>
        <dbReference type="EMBL" id="MFC0565178.1"/>
    </source>
</evidence>
<dbReference type="PANTHER" id="PTHR42760">
    <property type="entry name" value="SHORT-CHAIN DEHYDROGENASES/REDUCTASES FAMILY MEMBER"/>
    <property type="match status" value="1"/>
</dbReference>
<accession>A0ABV6NYR6</accession>
<keyword evidence="3" id="KW-1185">Reference proteome</keyword>
<dbReference type="InterPro" id="IPR002347">
    <property type="entry name" value="SDR_fam"/>
</dbReference>
<dbReference type="InterPro" id="IPR020904">
    <property type="entry name" value="Sc_DH/Rdtase_CS"/>
</dbReference>
<proteinExistence type="inferred from homology"/>
<dbReference type="EC" id="1.1.1.-" evidence="2"/>
<dbReference type="GO" id="GO:0016491">
    <property type="term" value="F:oxidoreductase activity"/>
    <property type="evidence" value="ECO:0007669"/>
    <property type="project" value="UniProtKB-KW"/>
</dbReference>
<name>A0ABV6NYR6_9ACTN</name>
<dbReference type="EMBL" id="JBHLUE010000011">
    <property type="protein sequence ID" value="MFC0565178.1"/>
    <property type="molecule type" value="Genomic_DNA"/>
</dbReference>
<dbReference type="RefSeq" id="WP_377338772.1">
    <property type="nucleotide sequence ID" value="NZ_JBHLUE010000011.1"/>
</dbReference>
<dbReference type="InterPro" id="IPR036291">
    <property type="entry name" value="NAD(P)-bd_dom_sf"/>
</dbReference>
<reference evidence="2 3" key="1">
    <citation type="submission" date="2024-09" db="EMBL/GenBank/DDBJ databases">
        <authorList>
            <person name="Sun Q."/>
            <person name="Mori K."/>
        </authorList>
    </citation>
    <scope>NUCLEOTIDE SEQUENCE [LARGE SCALE GENOMIC DNA]</scope>
    <source>
        <strain evidence="2 3">TBRC 2205</strain>
    </source>
</reference>
<comment type="similarity">
    <text evidence="1">Belongs to the short-chain dehydrogenases/reductases (SDR) family.</text>
</comment>
<gene>
    <name evidence="2" type="ORF">ACFFHU_13665</name>
</gene>
<evidence type="ECO:0000313" key="3">
    <source>
        <dbReference type="Proteomes" id="UP001589894"/>
    </source>
</evidence>
<dbReference type="PROSITE" id="PS00061">
    <property type="entry name" value="ADH_SHORT"/>
    <property type="match status" value="1"/>
</dbReference>
<protein>
    <submittedName>
        <fullName evidence="2">SDR family NAD(P)-dependent oxidoreductase</fullName>
        <ecNumber evidence="2">1.1.1.-</ecNumber>
    </submittedName>
</protein>
<dbReference type="PRINTS" id="PR00080">
    <property type="entry name" value="SDRFAMILY"/>
</dbReference>
<dbReference type="Gene3D" id="3.40.50.720">
    <property type="entry name" value="NAD(P)-binding Rossmann-like Domain"/>
    <property type="match status" value="1"/>
</dbReference>
<dbReference type="PRINTS" id="PR00081">
    <property type="entry name" value="GDHRDH"/>
</dbReference>
<dbReference type="Proteomes" id="UP001589894">
    <property type="component" value="Unassembled WGS sequence"/>
</dbReference>
<comment type="caution">
    <text evidence="2">The sequence shown here is derived from an EMBL/GenBank/DDBJ whole genome shotgun (WGS) entry which is preliminary data.</text>
</comment>
<dbReference type="PANTHER" id="PTHR42760:SF40">
    <property type="entry name" value="3-OXOACYL-[ACYL-CARRIER-PROTEIN] REDUCTASE, CHLOROPLASTIC"/>
    <property type="match status" value="1"/>
</dbReference>
<keyword evidence="2" id="KW-0560">Oxidoreductase</keyword>
<dbReference type="Pfam" id="PF13561">
    <property type="entry name" value="adh_short_C2"/>
    <property type="match status" value="1"/>
</dbReference>